<sequence>MKNTTITFRNDLRSDFYEDKKLVKEEIEKRLTSPRWFRVVERRDPEKMRLDLIGNDWKSVKQFIKSIKIDNLEDILEDEHERFKGQLLFQFNCFHNGTNIYIKLKFLKNRKIKIISFHP</sequence>
<reference evidence="1 2" key="1">
    <citation type="submission" date="2016-12" db="EMBL/GenBank/DDBJ databases">
        <title>Thioflexothrix psekupsii D3 genome sequencing and assembly.</title>
        <authorList>
            <person name="Fomenkov A."/>
            <person name="Vincze T."/>
            <person name="Grabovich M."/>
            <person name="Anton B.P."/>
            <person name="Dubinina G."/>
            <person name="Orlova M."/>
            <person name="Belousova E."/>
            <person name="Roberts R.J."/>
        </authorList>
    </citation>
    <scope>NUCLEOTIDE SEQUENCE [LARGE SCALE GENOMIC DNA]</scope>
    <source>
        <strain evidence="1">D3</strain>
    </source>
</reference>
<keyword evidence="2" id="KW-1185">Reference proteome</keyword>
<evidence type="ECO:0000313" key="1">
    <source>
        <dbReference type="EMBL" id="OUD16306.1"/>
    </source>
</evidence>
<dbReference type="EMBL" id="MSLT01000001">
    <property type="protein sequence ID" value="OUD16306.1"/>
    <property type="molecule type" value="Genomic_DNA"/>
</dbReference>
<dbReference type="RefSeq" id="WP_086486708.1">
    <property type="nucleotide sequence ID" value="NZ_MSLT01000001.1"/>
</dbReference>
<accession>A0A251XC50</accession>
<dbReference type="Proteomes" id="UP000194798">
    <property type="component" value="Unassembled WGS sequence"/>
</dbReference>
<protein>
    <submittedName>
        <fullName evidence="1">Uncharacterized protein</fullName>
    </submittedName>
</protein>
<evidence type="ECO:0000313" key="2">
    <source>
        <dbReference type="Proteomes" id="UP000194798"/>
    </source>
</evidence>
<comment type="caution">
    <text evidence="1">The sequence shown here is derived from an EMBL/GenBank/DDBJ whole genome shotgun (WGS) entry which is preliminary data.</text>
</comment>
<name>A0A251XC50_9GAMM</name>
<organism evidence="1 2">
    <name type="scientific">Thioflexithrix psekupsensis</name>
    <dbReference type="NCBI Taxonomy" id="1570016"/>
    <lineage>
        <taxon>Bacteria</taxon>
        <taxon>Pseudomonadati</taxon>
        <taxon>Pseudomonadota</taxon>
        <taxon>Gammaproteobacteria</taxon>
        <taxon>Thiotrichales</taxon>
        <taxon>Thioflexithrix</taxon>
    </lineage>
</organism>
<proteinExistence type="predicted"/>
<gene>
    <name evidence="1" type="ORF">TPSD3_00875</name>
</gene>
<dbReference type="AlphaFoldDB" id="A0A251XC50"/>